<accession>D6GQK5</accession>
<evidence type="ECO:0000313" key="3">
    <source>
        <dbReference type="Proteomes" id="UP000007468"/>
    </source>
</evidence>
<dbReference type="OrthoDB" id="948250at2"/>
<evidence type="ECO:0000313" key="2">
    <source>
        <dbReference type="EMBL" id="EFE29058.1"/>
    </source>
</evidence>
<gene>
    <name evidence="2" type="ordered locus">HMPREF0389_00980</name>
</gene>
<dbReference type="Proteomes" id="UP000007468">
    <property type="component" value="Chromosome"/>
</dbReference>
<dbReference type="PROSITE" id="PS51186">
    <property type="entry name" value="GNAT"/>
    <property type="match status" value="1"/>
</dbReference>
<reference evidence="3" key="1">
    <citation type="submission" date="2010-12" db="EMBL/GenBank/DDBJ databases">
        <title>The genome sequence of Filifactor alocis strain ATCC 35896.</title>
        <authorList>
            <consortium name="The Broad Institute Genome Sequencing Platform"/>
            <person name="Ward D."/>
            <person name="Earl A."/>
            <person name="Feldgarden M."/>
            <person name="Young S.K."/>
            <person name="Gargeya S."/>
            <person name="Zeng Q."/>
            <person name="Alvarado L."/>
            <person name="Berlin A."/>
            <person name="Bochicchio J."/>
            <person name="Chapman S.B."/>
            <person name="Chen Z."/>
            <person name="Freedman E."/>
            <person name="Gellesch M."/>
            <person name="Goldberg J."/>
            <person name="Griggs A."/>
            <person name="Gujja S."/>
            <person name="Heilman E."/>
            <person name="Heiman D."/>
            <person name="Howarth C."/>
            <person name="Mehta T."/>
            <person name="Neiman D."/>
            <person name="Pearson M."/>
            <person name="Roberts A."/>
            <person name="Saif S."/>
            <person name="Shea T."/>
            <person name="Shenoy N."/>
            <person name="Sisk P."/>
            <person name="Stolte C."/>
            <person name="Sykes S."/>
            <person name="White J."/>
            <person name="Yandava C."/>
            <person name="Izard J."/>
            <person name="Blanton J.M."/>
            <person name="Baranova O.V."/>
            <person name="Tanner A.C."/>
            <person name="Dewhirst F.E."/>
            <person name="Haas B."/>
            <person name="Nusbaum C."/>
            <person name="Birren B."/>
        </authorList>
    </citation>
    <scope>NUCLEOTIDE SEQUENCE [LARGE SCALE GENOMIC DNA]</scope>
    <source>
        <strain evidence="3">ATCC 35896 / D40 B5</strain>
    </source>
</reference>
<dbReference type="InterPro" id="IPR000182">
    <property type="entry name" value="GNAT_dom"/>
</dbReference>
<dbReference type="KEGG" id="faa:HMPREF0389_00980"/>
<dbReference type="GO" id="GO:0016747">
    <property type="term" value="F:acyltransferase activity, transferring groups other than amino-acyl groups"/>
    <property type="evidence" value="ECO:0007669"/>
    <property type="project" value="InterPro"/>
</dbReference>
<organism evidence="2 3">
    <name type="scientific">Filifactor alocis (strain ATCC 35896 / CCUG 47790 / D40 B5)</name>
    <name type="common">Fusobacterium alocis</name>
    <dbReference type="NCBI Taxonomy" id="546269"/>
    <lineage>
        <taxon>Bacteria</taxon>
        <taxon>Bacillati</taxon>
        <taxon>Bacillota</taxon>
        <taxon>Clostridia</taxon>
        <taxon>Peptostreptococcales</taxon>
        <taxon>Filifactoraceae</taxon>
        <taxon>Filifactor</taxon>
    </lineage>
</organism>
<sequence>MDFRQIKREDVRAFYDCMKAIDQETEYMLYEPDERVWNQDLLEVKMQREQDFLVGAFEEKDIVGFLSAERGTARRIQHSAYIVVGIQKAYCHRGIGSQFFAMLDDWARTNHITRLELTVRCDNEPAIHLYRKNGFVVEGVKKHTMRVNGEYVDEYTMAKLY</sequence>
<protein>
    <submittedName>
        <fullName evidence="2">Acetyltransferase, GNAT family</fullName>
    </submittedName>
</protein>
<dbReference type="RefSeq" id="WP_014262970.1">
    <property type="nucleotide sequence ID" value="NC_016630.1"/>
</dbReference>
<evidence type="ECO:0000259" key="1">
    <source>
        <dbReference type="PROSITE" id="PS51186"/>
    </source>
</evidence>
<dbReference type="CDD" id="cd04301">
    <property type="entry name" value="NAT_SF"/>
    <property type="match status" value="1"/>
</dbReference>
<dbReference type="eggNOG" id="COG0456">
    <property type="taxonomic scope" value="Bacteria"/>
</dbReference>
<keyword evidence="3" id="KW-1185">Reference proteome</keyword>
<dbReference type="Pfam" id="PF00583">
    <property type="entry name" value="Acetyltransf_1"/>
    <property type="match status" value="1"/>
</dbReference>
<dbReference type="InterPro" id="IPR016181">
    <property type="entry name" value="Acyl_CoA_acyltransferase"/>
</dbReference>
<dbReference type="EMBL" id="CP002390">
    <property type="protein sequence ID" value="EFE29058.1"/>
    <property type="molecule type" value="Genomic_DNA"/>
</dbReference>
<dbReference type="Gene3D" id="3.40.630.30">
    <property type="match status" value="1"/>
</dbReference>
<dbReference type="STRING" id="546269.HMPREF0389_00980"/>
<dbReference type="AlphaFoldDB" id="D6GQK5"/>
<feature type="domain" description="N-acetyltransferase" evidence="1">
    <location>
        <begin position="1"/>
        <end position="161"/>
    </location>
</feature>
<dbReference type="SUPFAM" id="SSF55729">
    <property type="entry name" value="Acyl-CoA N-acyltransferases (Nat)"/>
    <property type="match status" value="1"/>
</dbReference>
<dbReference type="PANTHER" id="PTHR43415:SF3">
    <property type="entry name" value="GNAT-FAMILY ACETYLTRANSFERASE"/>
    <property type="match status" value="1"/>
</dbReference>
<name>D6GQK5_FILAD</name>
<dbReference type="PANTHER" id="PTHR43415">
    <property type="entry name" value="SPERMIDINE N(1)-ACETYLTRANSFERASE"/>
    <property type="match status" value="1"/>
</dbReference>
<proteinExistence type="predicted"/>